<dbReference type="GO" id="GO:0030632">
    <property type="term" value="P:D-alanine biosynthetic process"/>
    <property type="evidence" value="ECO:0007669"/>
    <property type="project" value="UniProtKB-UniRule"/>
</dbReference>
<dbReference type="Gene3D" id="3.20.20.10">
    <property type="entry name" value="Alanine racemase"/>
    <property type="match status" value="1"/>
</dbReference>
<feature type="modified residue" description="N6-(pyridoxal phosphate)lysine" evidence="5 6">
    <location>
        <position position="38"/>
    </location>
</feature>
<dbReference type="GO" id="GO:0009252">
    <property type="term" value="P:peptidoglycan biosynthetic process"/>
    <property type="evidence" value="ECO:0007669"/>
    <property type="project" value="TreeGrafter"/>
</dbReference>
<dbReference type="PRINTS" id="PR00992">
    <property type="entry name" value="ALARACEMASE"/>
</dbReference>
<evidence type="ECO:0000256" key="1">
    <source>
        <dbReference type="ARBA" id="ARBA00000316"/>
    </source>
</evidence>
<dbReference type="AlphaFoldDB" id="A0AAW3JY10"/>
<proteinExistence type="inferred from homology"/>
<sequence>MKEYYRVKADIDLDAIHENVVNAKALTKPGTKLMAIIKADAYGHGAVMVAQTLEDVADAYGVAILEEGVELRQAGINKPILILGYTPAPLYSAMIKYDIATAVFEYDMAKKMSDTAEKMEKKAKVHIKLDTGMSRIGFKQDDESLAVIKKIAELPGIEIEGCFTHFATMDEKDKTKAMKQFERYMDFVKRIEDAGIKIPVKHVSNSAGIIEKPEVNLDMVRDGICVYGMYPSEEVDKTKLKLTPAMEIKSYVSFVKTLKAGVEIGYGGTYTTTNETVVATIPVGYADGYSRALSNRGRVLIKGKSFPIIGRICMDQFMVDISSQPDIKQGDEVTLVGRDKDEYISIEEVADMSYSFNYEFVCDIGKRIPRVYYSGGKAVATKDFYPEY</sequence>
<comment type="function">
    <text evidence="5">Catalyzes the interconversion of L-alanine and D-alanine. May also act on other amino acids.</text>
</comment>
<comment type="caution">
    <text evidence="9">The sequence shown here is derived from an EMBL/GenBank/DDBJ whole genome shotgun (WGS) entry which is preliminary data.</text>
</comment>
<evidence type="ECO:0000256" key="3">
    <source>
        <dbReference type="ARBA" id="ARBA00022898"/>
    </source>
</evidence>
<keyword evidence="3 5" id="KW-0663">Pyridoxal phosphate</keyword>
<feature type="domain" description="Alanine racemase C-terminal" evidence="8">
    <location>
        <begin position="245"/>
        <end position="373"/>
    </location>
</feature>
<dbReference type="CDD" id="cd00430">
    <property type="entry name" value="PLPDE_III_AR"/>
    <property type="match status" value="1"/>
</dbReference>
<dbReference type="GO" id="GO:0005829">
    <property type="term" value="C:cytosol"/>
    <property type="evidence" value="ECO:0007669"/>
    <property type="project" value="TreeGrafter"/>
</dbReference>
<comment type="catalytic activity">
    <reaction evidence="1 5">
        <text>L-alanine = D-alanine</text>
        <dbReference type="Rhea" id="RHEA:20249"/>
        <dbReference type="ChEBI" id="CHEBI:57416"/>
        <dbReference type="ChEBI" id="CHEBI:57972"/>
        <dbReference type="EC" id="5.1.1.1"/>
    </reaction>
</comment>
<dbReference type="FunFam" id="2.40.37.10:FF:000006">
    <property type="entry name" value="Alanine racemase"/>
    <property type="match status" value="1"/>
</dbReference>
<dbReference type="Proteomes" id="UP000050833">
    <property type="component" value="Unassembled WGS sequence"/>
</dbReference>
<evidence type="ECO:0000259" key="8">
    <source>
        <dbReference type="SMART" id="SM01005"/>
    </source>
</evidence>
<dbReference type="Pfam" id="PF01168">
    <property type="entry name" value="Ala_racemase_N"/>
    <property type="match status" value="1"/>
</dbReference>
<feature type="active site" description="Proton acceptor; specific for D-alanine" evidence="5">
    <location>
        <position position="38"/>
    </location>
</feature>
<dbReference type="PROSITE" id="PS00395">
    <property type="entry name" value="ALANINE_RACEMASE"/>
    <property type="match status" value="1"/>
</dbReference>
<protein>
    <recommendedName>
        <fullName evidence="5">Alanine racemase</fullName>
        <ecNumber evidence="5">5.1.1.1</ecNumber>
    </recommendedName>
</protein>
<feature type="binding site" evidence="5 7">
    <location>
        <position position="135"/>
    </location>
    <ligand>
        <name>substrate</name>
    </ligand>
</feature>
<dbReference type="SUPFAM" id="SSF51419">
    <property type="entry name" value="PLP-binding barrel"/>
    <property type="match status" value="1"/>
</dbReference>
<dbReference type="SMART" id="SM01005">
    <property type="entry name" value="Ala_racemase_C"/>
    <property type="match status" value="1"/>
</dbReference>
<evidence type="ECO:0000256" key="5">
    <source>
        <dbReference type="HAMAP-Rule" id="MF_01201"/>
    </source>
</evidence>
<dbReference type="InterPro" id="IPR001608">
    <property type="entry name" value="Ala_racemase_N"/>
</dbReference>
<dbReference type="PANTHER" id="PTHR30511:SF0">
    <property type="entry name" value="ALANINE RACEMASE, CATABOLIC-RELATED"/>
    <property type="match status" value="1"/>
</dbReference>
<feature type="binding site" evidence="5 7">
    <location>
        <position position="314"/>
    </location>
    <ligand>
        <name>substrate</name>
    </ligand>
</feature>
<gene>
    <name evidence="9" type="ORF">APZ18_05405</name>
</gene>
<evidence type="ECO:0000256" key="4">
    <source>
        <dbReference type="ARBA" id="ARBA00023235"/>
    </source>
</evidence>
<feature type="active site" description="Proton acceptor; specific for L-alanine" evidence="5">
    <location>
        <position position="266"/>
    </location>
</feature>
<dbReference type="SUPFAM" id="SSF50621">
    <property type="entry name" value="Alanine racemase C-terminal domain-like"/>
    <property type="match status" value="1"/>
</dbReference>
<keyword evidence="10" id="KW-1185">Reference proteome</keyword>
<evidence type="ECO:0000256" key="2">
    <source>
        <dbReference type="ARBA" id="ARBA00001933"/>
    </source>
</evidence>
<evidence type="ECO:0000256" key="6">
    <source>
        <dbReference type="PIRSR" id="PIRSR600821-50"/>
    </source>
</evidence>
<dbReference type="GO" id="GO:0030170">
    <property type="term" value="F:pyridoxal phosphate binding"/>
    <property type="evidence" value="ECO:0007669"/>
    <property type="project" value="UniProtKB-UniRule"/>
</dbReference>
<dbReference type="InterPro" id="IPR020622">
    <property type="entry name" value="Ala_racemase_pyridoxalP-BS"/>
</dbReference>
<dbReference type="FunFam" id="3.20.20.10:FF:000002">
    <property type="entry name" value="Alanine racemase"/>
    <property type="match status" value="1"/>
</dbReference>
<reference evidence="9 10" key="1">
    <citation type="submission" date="2015-10" db="EMBL/GenBank/DDBJ databases">
        <title>Butyribacter intestini gen. nov., sp. nov., a butyric acid-producing bacterium of the family Lachnospiraceae isolated from the human faeces.</title>
        <authorList>
            <person name="Zou Y."/>
            <person name="Xue W."/>
            <person name="Luo G."/>
            <person name="Lv M."/>
        </authorList>
    </citation>
    <scope>NUCLEOTIDE SEQUENCE [LARGE SCALE GENOMIC DNA]</scope>
    <source>
        <strain evidence="9 10">TF01-11</strain>
    </source>
</reference>
<dbReference type="Pfam" id="PF00842">
    <property type="entry name" value="Ala_racemase_C"/>
    <property type="match status" value="1"/>
</dbReference>
<organism evidence="9 10">
    <name type="scientific">Butyribacter intestini</name>
    <dbReference type="NCBI Taxonomy" id="1703332"/>
    <lineage>
        <taxon>Bacteria</taxon>
        <taxon>Bacillati</taxon>
        <taxon>Bacillota</taxon>
        <taxon>Clostridia</taxon>
        <taxon>Lachnospirales</taxon>
        <taxon>Lachnospiraceae</taxon>
        <taxon>Butyribacter</taxon>
    </lineage>
</organism>
<comment type="similarity">
    <text evidence="5">Belongs to the alanine racemase family.</text>
</comment>
<evidence type="ECO:0000313" key="10">
    <source>
        <dbReference type="Proteomes" id="UP000050833"/>
    </source>
</evidence>
<dbReference type="InterPro" id="IPR009006">
    <property type="entry name" value="Ala_racemase/Decarboxylase_C"/>
</dbReference>
<dbReference type="InterPro" id="IPR011079">
    <property type="entry name" value="Ala_racemase_C"/>
</dbReference>
<evidence type="ECO:0000313" key="9">
    <source>
        <dbReference type="EMBL" id="KQC86921.1"/>
    </source>
</evidence>
<dbReference type="EMBL" id="LLKB01000001">
    <property type="protein sequence ID" value="KQC86921.1"/>
    <property type="molecule type" value="Genomic_DNA"/>
</dbReference>
<dbReference type="Gene3D" id="2.40.37.10">
    <property type="entry name" value="Lyase, Ornithine Decarboxylase, Chain A, domain 1"/>
    <property type="match status" value="1"/>
</dbReference>
<accession>A0AAW3JY10</accession>
<evidence type="ECO:0000256" key="7">
    <source>
        <dbReference type="PIRSR" id="PIRSR600821-52"/>
    </source>
</evidence>
<comment type="pathway">
    <text evidence="5">Amino-acid biosynthesis; D-alanine biosynthesis; D-alanine from L-alanine: step 1/1.</text>
</comment>
<dbReference type="HAMAP" id="MF_01201">
    <property type="entry name" value="Ala_racemase"/>
    <property type="match status" value="1"/>
</dbReference>
<keyword evidence="4 5" id="KW-0413">Isomerase</keyword>
<dbReference type="InterPro" id="IPR029066">
    <property type="entry name" value="PLP-binding_barrel"/>
</dbReference>
<dbReference type="PANTHER" id="PTHR30511">
    <property type="entry name" value="ALANINE RACEMASE"/>
    <property type="match status" value="1"/>
</dbReference>
<comment type="cofactor">
    <cofactor evidence="2 5 6">
        <name>pyridoxal 5'-phosphate</name>
        <dbReference type="ChEBI" id="CHEBI:597326"/>
    </cofactor>
</comment>
<dbReference type="NCBIfam" id="TIGR00492">
    <property type="entry name" value="alr"/>
    <property type="match status" value="1"/>
</dbReference>
<dbReference type="GO" id="GO:0008784">
    <property type="term" value="F:alanine racemase activity"/>
    <property type="evidence" value="ECO:0007669"/>
    <property type="project" value="UniProtKB-UniRule"/>
</dbReference>
<dbReference type="EC" id="5.1.1.1" evidence="5"/>
<dbReference type="InterPro" id="IPR000821">
    <property type="entry name" value="Ala_racemase"/>
</dbReference>
<name>A0AAW3JY10_9FIRM</name>